<dbReference type="PRINTS" id="PR01490">
    <property type="entry name" value="RTXTOXIND"/>
</dbReference>
<comment type="caution">
    <text evidence="6">The sequence shown here is derived from an EMBL/GenBank/DDBJ whole genome shotgun (WGS) entry which is preliminary data.</text>
</comment>
<keyword evidence="7" id="KW-1185">Reference proteome</keyword>
<dbReference type="InterPro" id="IPR050739">
    <property type="entry name" value="MFP"/>
</dbReference>
<keyword evidence="3" id="KW-1133">Transmembrane helix</keyword>
<feature type="coiled-coil region" evidence="5">
    <location>
        <begin position="203"/>
        <end position="230"/>
    </location>
</feature>
<dbReference type="Gene3D" id="2.40.30.170">
    <property type="match status" value="1"/>
</dbReference>
<dbReference type="EMBL" id="SORE01000002">
    <property type="protein sequence ID" value="TDY54188.1"/>
    <property type="molecule type" value="Genomic_DNA"/>
</dbReference>
<dbReference type="PANTHER" id="PTHR30386">
    <property type="entry name" value="MEMBRANE FUSION SUBUNIT OF EMRAB-TOLC MULTIDRUG EFFLUX PUMP"/>
    <property type="match status" value="1"/>
</dbReference>
<sequence length="399" mass="44003">MGPTNLPQFRDVPWRWIAYSTSALLAAAIVFAFNHQIEIKQDVPCEIVSSSELKIRGISGLVTSIDVQPAARVAQGAPLFRLQRDLSLASDGRQRFDFDAQMRDEQLAAADTQWQQRKIQLRAQLDGVRATEASQRAELAAMDEQIAQASALAAGAERKLQRLESAAGLVTQNRVEDAGTEVHQARASIAQGAARRAQLVGQIGASRNSRVDLEAQLKELDARHARDTQDIQLRFEQSRQDTTISAPKAGVITFSSLVPGRMLAPEDVALVIATGDDRRLRAALLIPSRRRGFVRIGQTVRLKFDAFPYSKFGTYEARIDALSDTTVDAPATPDANRKSPGKPAGDSYMAWATLRGRTFDFEGQHFDILPGMRAMASIVVEQRTIAEWVLAPLFRVWRS</sequence>
<comment type="subcellular location">
    <subcellularLocation>
        <location evidence="1">Membrane</location>
        <topology evidence="1">Single-pass membrane protein</topology>
    </subcellularLocation>
</comment>
<evidence type="ECO:0000313" key="7">
    <source>
        <dbReference type="Proteomes" id="UP000295509"/>
    </source>
</evidence>
<evidence type="ECO:0000256" key="5">
    <source>
        <dbReference type="SAM" id="Coils"/>
    </source>
</evidence>
<gene>
    <name evidence="6" type="ORF">BX592_102335</name>
</gene>
<keyword evidence="2" id="KW-0812">Transmembrane</keyword>
<feature type="coiled-coil region" evidence="5">
    <location>
        <begin position="139"/>
        <end position="166"/>
    </location>
</feature>
<evidence type="ECO:0000256" key="4">
    <source>
        <dbReference type="ARBA" id="ARBA00023136"/>
    </source>
</evidence>
<dbReference type="GO" id="GO:0016020">
    <property type="term" value="C:membrane"/>
    <property type="evidence" value="ECO:0007669"/>
    <property type="project" value="UniProtKB-SubCell"/>
</dbReference>
<dbReference type="AlphaFoldDB" id="A0A4R8LZR8"/>
<dbReference type="Proteomes" id="UP000295509">
    <property type="component" value="Unassembled WGS sequence"/>
</dbReference>
<reference evidence="6 7" key="1">
    <citation type="submission" date="2019-03" db="EMBL/GenBank/DDBJ databases">
        <title>Genomic Encyclopedia of Type Strains, Phase III (KMG-III): the genomes of soil and plant-associated and newly described type strains.</title>
        <authorList>
            <person name="Whitman W."/>
        </authorList>
    </citation>
    <scope>NUCLEOTIDE SEQUENCE [LARGE SCALE GENOMIC DNA]</scope>
    <source>
        <strain evidence="6 7">LMG 29544</strain>
    </source>
</reference>
<evidence type="ECO:0000256" key="3">
    <source>
        <dbReference type="ARBA" id="ARBA00022989"/>
    </source>
</evidence>
<accession>A0A4R8LZR8</accession>
<evidence type="ECO:0000256" key="2">
    <source>
        <dbReference type="ARBA" id="ARBA00022692"/>
    </source>
</evidence>
<evidence type="ECO:0000313" key="6">
    <source>
        <dbReference type="EMBL" id="TDY54188.1"/>
    </source>
</evidence>
<organism evidence="6 7">
    <name type="scientific">Paraburkholderia rhizosphaerae</name>
    <dbReference type="NCBI Taxonomy" id="480658"/>
    <lineage>
        <taxon>Bacteria</taxon>
        <taxon>Pseudomonadati</taxon>
        <taxon>Pseudomonadota</taxon>
        <taxon>Betaproteobacteria</taxon>
        <taxon>Burkholderiales</taxon>
        <taxon>Burkholderiaceae</taxon>
        <taxon>Paraburkholderia</taxon>
    </lineage>
</organism>
<dbReference type="OrthoDB" id="9775513at2"/>
<proteinExistence type="predicted"/>
<name>A0A4R8LZR8_9BURK</name>
<protein>
    <submittedName>
        <fullName evidence="6">Membrane fusion protein</fullName>
    </submittedName>
</protein>
<keyword evidence="4" id="KW-0472">Membrane</keyword>
<dbReference type="PANTHER" id="PTHR30386:SF26">
    <property type="entry name" value="TRANSPORT PROTEIN COMB"/>
    <property type="match status" value="1"/>
</dbReference>
<evidence type="ECO:0000256" key="1">
    <source>
        <dbReference type="ARBA" id="ARBA00004167"/>
    </source>
</evidence>
<keyword evidence="5" id="KW-0175">Coiled coil</keyword>
<dbReference type="RefSeq" id="WP_134190314.1">
    <property type="nucleotide sequence ID" value="NZ_JBHLUW010000035.1"/>
</dbReference>